<keyword evidence="4" id="KW-1185">Reference proteome</keyword>
<dbReference type="PRINTS" id="PR01504">
    <property type="entry name" value="PNCREATITSAP"/>
</dbReference>
<proteinExistence type="predicted"/>
<protein>
    <submittedName>
        <fullName evidence="3">REG4 protein</fullName>
    </submittedName>
</protein>
<dbReference type="EMBL" id="WBMW01004168">
    <property type="protein sequence ID" value="NXC46940.1"/>
    <property type="molecule type" value="Genomic_DNA"/>
</dbReference>
<dbReference type="PROSITE" id="PS50041">
    <property type="entry name" value="C_TYPE_LECTIN_2"/>
    <property type="match status" value="1"/>
</dbReference>
<name>A0A851P4A9_9GALL</name>
<dbReference type="InterPro" id="IPR001304">
    <property type="entry name" value="C-type_lectin-like"/>
</dbReference>
<feature type="non-terminal residue" evidence="3">
    <location>
        <position position="139"/>
    </location>
</feature>
<dbReference type="Proteomes" id="UP000613066">
    <property type="component" value="Unassembled WGS sequence"/>
</dbReference>
<dbReference type="SUPFAM" id="SSF56436">
    <property type="entry name" value="C-type lectin-like"/>
    <property type="match status" value="1"/>
</dbReference>
<feature type="non-terminal residue" evidence="3">
    <location>
        <position position="1"/>
    </location>
</feature>
<dbReference type="Gene3D" id="3.10.100.10">
    <property type="entry name" value="Mannose-Binding Protein A, subunit A"/>
    <property type="match status" value="1"/>
</dbReference>
<evidence type="ECO:0000259" key="2">
    <source>
        <dbReference type="PROSITE" id="PS50041"/>
    </source>
</evidence>
<reference evidence="3" key="1">
    <citation type="submission" date="2019-09" db="EMBL/GenBank/DDBJ databases">
        <title>Bird 10,000 Genomes (B10K) Project - Family phase.</title>
        <authorList>
            <person name="Zhang G."/>
        </authorList>
    </citation>
    <scope>NUCLEOTIDE SEQUENCE</scope>
    <source>
        <strain evidence="3">B10K-DU-001-08</strain>
        <tissue evidence="3">Muscle</tissue>
    </source>
</reference>
<gene>
    <name evidence="3" type="primary">Reg4</name>
    <name evidence="3" type="ORF">PENPIL_R05422</name>
</gene>
<organism evidence="3 4">
    <name type="scientific">Penelope pileata</name>
    <dbReference type="NCBI Taxonomy" id="1118817"/>
    <lineage>
        <taxon>Eukaryota</taxon>
        <taxon>Metazoa</taxon>
        <taxon>Chordata</taxon>
        <taxon>Craniata</taxon>
        <taxon>Vertebrata</taxon>
        <taxon>Euteleostomi</taxon>
        <taxon>Archelosauria</taxon>
        <taxon>Archosauria</taxon>
        <taxon>Dinosauria</taxon>
        <taxon>Saurischia</taxon>
        <taxon>Theropoda</taxon>
        <taxon>Coelurosauria</taxon>
        <taxon>Aves</taxon>
        <taxon>Neognathae</taxon>
        <taxon>Galloanserae</taxon>
        <taxon>Galliformes</taxon>
        <taxon>Cracidae</taxon>
        <taxon>Penelope</taxon>
    </lineage>
</organism>
<keyword evidence="1" id="KW-1015">Disulfide bond</keyword>
<dbReference type="OrthoDB" id="441660at2759"/>
<dbReference type="InterPro" id="IPR016186">
    <property type="entry name" value="C-type_lectin-like/link_sf"/>
</dbReference>
<dbReference type="Pfam" id="PF00059">
    <property type="entry name" value="Lectin_C"/>
    <property type="match status" value="1"/>
</dbReference>
<dbReference type="PROSITE" id="PS00615">
    <property type="entry name" value="C_TYPE_LECTIN_1"/>
    <property type="match status" value="1"/>
</dbReference>
<evidence type="ECO:0000313" key="4">
    <source>
        <dbReference type="Proteomes" id="UP000613066"/>
    </source>
</evidence>
<accession>A0A851P4A9</accession>
<dbReference type="InterPro" id="IPR050111">
    <property type="entry name" value="C-type_lectin/snaclec_domain"/>
</dbReference>
<dbReference type="InterPro" id="IPR018378">
    <property type="entry name" value="C-type_lectin_CS"/>
</dbReference>
<feature type="domain" description="C-type lectin" evidence="2">
    <location>
        <begin position="18"/>
        <end position="136"/>
    </location>
</feature>
<comment type="caution">
    <text evidence="3">The sequence shown here is derived from an EMBL/GenBank/DDBJ whole genome shotgun (WGS) entry which is preliminary data.</text>
</comment>
<evidence type="ECO:0000256" key="1">
    <source>
        <dbReference type="ARBA" id="ARBA00023157"/>
    </source>
</evidence>
<dbReference type="SMART" id="SM00034">
    <property type="entry name" value="CLECT"/>
    <property type="match status" value="1"/>
</dbReference>
<dbReference type="PANTHER" id="PTHR22803">
    <property type="entry name" value="MANNOSE, PHOSPHOLIPASE, LECTIN RECEPTOR RELATED"/>
    <property type="match status" value="1"/>
</dbReference>
<evidence type="ECO:0000313" key="3">
    <source>
        <dbReference type="EMBL" id="NXC46940.1"/>
    </source>
</evidence>
<dbReference type="InterPro" id="IPR016187">
    <property type="entry name" value="CTDL_fold"/>
</dbReference>
<dbReference type="AlphaFoldDB" id="A0A851P4A9"/>
<sequence length="139" mass="16112">PVADVKYLLDCPKGWSYYKLNCFRYFRQLLTWDEAEAHCQSSHSGAHLAWVEDAKEAATLRLVISYYQRTQPVWLGLHYLEQNQDWYWTNGDRYDDPSKLPGNGAQGGNCALLTHRSTFTVWSSANCTQQQHFVCKFTP</sequence>